<dbReference type="AlphaFoldDB" id="A0AAE3P3S4"/>
<evidence type="ECO:0000256" key="1">
    <source>
        <dbReference type="SAM" id="Coils"/>
    </source>
</evidence>
<keyword evidence="4" id="KW-1185">Reference proteome</keyword>
<reference evidence="3" key="1">
    <citation type="submission" date="2023-03" db="EMBL/GenBank/DDBJ databases">
        <title>Stygiobacter electus gen. nov., sp. nov., facultatively anaerobic thermotolerant bacterium of the class Ignavibacteria from a well of Yessentuki mineral water deposit.</title>
        <authorList>
            <person name="Podosokorskaya O.A."/>
            <person name="Elcheninov A.G."/>
            <person name="Petrova N.F."/>
            <person name="Zavarzina D.G."/>
            <person name="Kublanov I.V."/>
            <person name="Merkel A.Y."/>
        </authorList>
    </citation>
    <scope>NUCLEOTIDE SEQUENCE</scope>
    <source>
        <strain evidence="3">09-Me</strain>
    </source>
</reference>
<dbReference type="RefSeq" id="WP_321536409.1">
    <property type="nucleotide sequence ID" value="NZ_JARGDL010000016.1"/>
</dbReference>
<sequence length="245" mass="28350">MIARLSALYELQLIDNQLDELEELRGDLPAAVNDLKAQIQTLQDQIEGKEFEKKNSVEKRKQNDDEVDRLKTNLKKFKAQLYQVRNNKEYDALTKEIDHAEESIKKLEAETKALEDLIDKLKAEIKELDPQIEKLKDELKEKETELKQIIKANEKEEIRLRDKRDKVAAKIKKPDLNTYMRIRKALGGKAIATVNRSACSGCHNIIPPQRQLEIKSNKRIFTCESCGRLLISSEIAEEVEKKIQL</sequence>
<dbReference type="InterPro" id="IPR003743">
    <property type="entry name" value="Zf-RING_7"/>
</dbReference>
<feature type="coiled-coil region" evidence="1">
    <location>
        <begin position="32"/>
        <end position="166"/>
    </location>
</feature>
<accession>A0AAE3P3S4</accession>
<feature type="domain" description="C4-type zinc ribbon" evidence="2">
    <location>
        <begin position="198"/>
        <end position="230"/>
    </location>
</feature>
<gene>
    <name evidence="3" type="ORF">P0M35_10790</name>
</gene>
<evidence type="ECO:0000259" key="2">
    <source>
        <dbReference type="Pfam" id="PF02591"/>
    </source>
</evidence>
<dbReference type="InterPro" id="IPR052376">
    <property type="entry name" value="Oxidative_Scav/Glycosyltrans"/>
</dbReference>
<protein>
    <submittedName>
        <fullName evidence="3">C4-type zinc ribbon domain-containing protein</fullName>
    </submittedName>
</protein>
<dbReference type="Proteomes" id="UP001221302">
    <property type="component" value="Unassembled WGS sequence"/>
</dbReference>
<dbReference type="PANTHER" id="PTHR39082">
    <property type="entry name" value="PHOSPHOLIPASE C-BETA-2-RELATED"/>
    <property type="match status" value="1"/>
</dbReference>
<evidence type="ECO:0000313" key="3">
    <source>
        <dbReference type="EMBL" id="MDF1612638.1"/>
    </source>
</evidence>
<proteinExistence type="predicted"/>
<comment type="caution">
    <text evidence="3">The sequence shown here is derived from an EMBL/GenBank/DDBJ whole genome shotgun (WGS) entry which is preliminary data.</text>
</comment>
<dbReference type="SUPFAM" id="SSF90257">
    <property type="entry name" value="Myosin rod fragments"/>
    <property type="match status" value="1"/>
</dbReference>
<dbReference type="Gene3D" id="1.10.287.1490">
    <property type="match status" value="1"/>
</dbReference>
<dbReference type="PANTHER" id="PTHR39082:SF1">
    <property type="entry name" value="SCAVENGER RECEPTOR CLASS A MEMBER 3"/>
    <property type="match status" value="1"/>
</dbReference>
<evidence type="ECO:0000313" key="4">
    <source>
        <dbReference type="Proteomes" id="UP001221302"/>
    </source>
</evidence>
<dbReference type="Pfam" id="PF02591">
    <property type="entry name" value="Zn_ribbon_9"/>
    <property type="match status" value="1"/>
</dbReference>
<organism evidence="3 4">
    <name type="scientific">Stygiobacter electus</name>
    <dbReference type="NCBI Taxonomy" id="3032292"/>
    <lineage>
        <taxon>Bacteria</taxon>
        <taxon>Pseudomonadati</taxon>
        <taxon>Ignavibacteriota</taxon>
        <taxon>Ignavibacteria</taxon>
        <taxon>Ignavibacteriales</taxon>
        <taxon>Melioribacteraceae</taxon>
        <taxon>Stygiobacter</taxon>
    </lineage>
</organism>
<name>A0AAE3P3S4_9BACT</name>
<keyword evidence="1" id="KW-0175">Coiled coil</keyword>
<dbReference type="EMBL" id="JARGDL010000016">
    <property type="protein sequence ID" value="MDF1612638.1"/>
    <property type="molecule type" value="Genomic_DNA"/>
</dbReference>